<keyword evidence="1" id="KW-0732">Signal</keyword>
<organism evidence="2 3">
    <name type="scientific">Nocardioides panacisoli</name>
    <dbReference type="NCBI Taxonomy" id="627624"/>
    <lineage>
        <taxon>Bacteria</taxon>
        <taxon>Bacillati</taxon>
        <taxon>Actinomycetota</taxon>
        <taxon>Actinomycetes</taxon>
        <taxon>Propionibacteriales</taxon>
        <taxon>Nocardioidaceae</taxon>
        <taxon>Nocardioides</taxon>
    </lineage>
</organism>
<dbReference type="EMBL" id="BAABAH010000020">
    <property type="protein sequence ID" value="GAA3834248.1"/>
    <property type="molecule type" value="Genomic_DNA"/>
</dbReference>
<accession>A0ABP7J565</accession>
<comment type="caution">
    <text evidence="2">The sequence shown here is derived from an EMBL/GenBank/DDBJ whole genome shotgun (WGS) entry which is preliminary data.</text>
</comment>
<reference evidence="3" key="1">
    <citation type="journal article" date="2019" name="Int. J. Syst. Evol. Microbiol.">
        <title>The Global Catalogue of Microorganisms (GCM) 10K type strain sequencing project: providing services to taxonomists for standard genome sequencing and annotation.</title>
        <authorList>
            <consortium name="The Broad Institute Genomics Platform"/>
            <consortium name="The Broad Institute Genome Sequencing Center for Infectious Disease"/>
            <person name="Wu L."/>
            <person name="Ma J."/>
        </authorList>
    </citation>
    <scope>NUCLEOTIDE SEQUENCE [LARGE SCALE GENOMIC DNA]</scope>
    <source>
        <strain evidence="3">JCM 16953</strain>
    </source>
</reference>
<sequence>MTGLLALAGTFAATGAADVAHAATRHGHRTSILRSPAPVTADRARAVRDYWTPARMAAATPVDALLGLTSTHDRGRAPARQRRVHVPSSVGRLFFTTSAGDASCTASAIRTRKRNQVITAGHCVNTGPDGGGLLGQPEWFSNWVFVPRYHDGQRPFGKWVATDAFAFGGWVNHGRYSRDQAVIKFQRRHGRKLTRVVGANLVRTGLHQRQRGVRIWGWPAEFQYDGERAVHCDGRTTRRGLSKDAKMRCPMNGGASGGPWLLRKDRHADWGLIFAVTSRRTVHHRPKLLLAVPLPDALKDLLRHVNR</sequence>
<gene>
    <name evidence="2" type="ORF">GCM10022242_39160</name>
</gene>
<dbReference type="SUPFAM" id="SSF50494">
    <property type="entry name" value="Trypsin-like serine proteases"/>
    <property type="match status" value="1"/>
</dbReference>
<evidence type="ECO:0000313" key="3">
    <source>
        <dbReference type="Proteomes" id="UP001501821"/>
    </source>
</evidence>
<protein>
    <submittedName>
        <fullName evidence="2">Peptidase</fullName>
    </submittedName>
</protein>
<dbReference type="InterPro" id="IPR043504">
    <property type="entry name" value="Peptidase_S1_PA_chymotrypsin"/>
</dbReference>
<dbReference type="InterPro" id="IPR050966">
    <property type="entry name" value="Glutamyl_endopeptidase"/>
</dbReference>
<dbReference type="PANTHER" id="PTHR15462:SF19">
    <property type="entry name" value="PEPTIDASE S1 DOMAIN-CONTAINING PROTEIN"/>
    <property type="match status" value="1"/>
</dbReference>
<dbReference type="Gene3D" id="2.40.10.10">
    <property type="entry name" value="Trypsin-like serine proteases"/>
    <property type="match status" value="2"/>
</dbReference>
<evidence type="ECO:0000313" key="2">
    <source>
        <dbReference type="EMBL" id="GAA3834248.1"/>
    </source>
</evidence>
<dbReference type="Proteomes" id="UP001501821">
    <property type="component" value="Unassembled WGS sequence"/>
</dbReference>
<evidence type="ECO:0000256" key="1">
    <source>
        <dbReference type="ARBA" id="ARBA00022729"/>
    </source>
</evidence>
<name>A0ABP7J565_9ACTN</name>
<dbReference type="InterPro" id="IPR009003">
    <property type="entry name" value="Peptidase_S1_PA"/>
</dbReference>
<dbReference type="PANTHER" id="PTHR15462">
    <property type="entry name" value="SERINE PROTEASE"/>
    <property type="match status" value="1"/>
</dbReference>
<keyword evidence="3" id="KW-1185">Reference proteome</keyword>
<proteinExistence type="predicted"/>